<name>A0ABY8WA04_9ACTN</name>
<dbReference type="Proteomes" id="UP001240150">
    <property type="component" value="Chromosome"/>
</dbReference>
<accession>A0ABY8WA04</accession>
<dbReference type="Pfam" id="PF13556">
    <property type="entry name" value="HTH_30"/>
    <property type="match status" value="1"/>
</dbReference>
<dbReference type="InterPro" id="IPR051448">
    <property type="entry name" value="CdaR-like_regulators"/>
</dbReference>
<proteinExistence type="predicted"/>
<organism evidence="3 4">
    <name type="scientific">Actinoplanes oblitus</name>
    <dbReference type="NCBI Taxonomy" id="3040509"/>
    <lineage>
        <taxon>Bacteria</taxon>
        <taxon>Bacillati</taxon>
        <taxon>Actinomycetota</taxon>
        <taxon>Actinomycetes</taxon>
        <taxon>Micromonosporales</taxon>
        <taxon>Micromonosporaceae</taxon>
        <taxon>Actinoplanes</taxon>
    </lineage>
</organism>
<dbReference type="EMBL" id="CP126980">
    <property type="protein sequence ID" value="WIM93961.1"/>
    <property type="molecule type" value="Genomic_DNA"/>
</dbReference>
<evidence type="ECO:0000313" key="4">
    <source>
        <dbReference type="Proteomes" id="UP001240150"/>
    </source>
</evidence>
<dbReference type="PANTHER" id="PTHR33744:SF1">
    <property type="entry name" value="DNA-BINDING TRANSCRIPTIONAL ACTIVATOR ADER"/>
    <property type="match status" value="1"/>
</dbReference>
<reference evidence="3 4" key="1">
    <citation type="submission" date="2023-06" db="EMBL/GenBank/DDBJ databases">
        <authorList>
            <person name="Yushchuk O."/>
            <person name="Binda E."/>
            <person name="Ruckert-Reed C."/>
            <person name="Fedorenko V."/>
            <person name="Kalinowski J."/>
            <person name="Marinelli F."/>
        </authorList>
    </citation>
    <scope>NUCLEOTIDE SEQUENCE [LARGE SCALE GENOMIC DNA]</scope>
    <source>
        <strain evidence="3 4">NRRL 3884</strain>
    </source>
</reference>
<dbReference type="InterPro" id="IPR025736">
    <property type="entry name" value="PucR_C-HTH_dom"/>
</dbReference>
<dbReference type="InterPro" id="IPR058663">
    <property type="entry name" value="PucR-like_N"/>
</dbReference>
<feature type="domain" description="PucR C-terminal helix-turn-helix" evidence="1">
    <location>
        <begin position="338"/>
        <end position="395"/>
    </location>
</feature>
<dbReference type="Gene3D" id="1.10.10.2840">
    <property type="entry name" value="PucR C-terminal helix-turn-helix domain"/>
    <property type="match status" value="1"/>
</dbReference>
<dbReference type="RefSeq" id="WP_284915164.1">
    <property type="nucleotide sequence ID" value="NZ_CP126980.1"/>
</dbReference>
<evidence type="ECO:0000259" key="1">
    <source>
        <dbReference type="Pfam" id="PF13556"/>
    </source>
</evidence>
<gene>
    <name evidence="3" type="ORF">ACTOB_005956</name>
</gene>
<keyword evidence="4" id="KW-1185">Reference proteome</keyword>
<feature type="domain" description="PucR-like N-terminal" evidence="2">
    <location>
        <begin position="16"/>
        <end position="173"/>
    </location>
</feature>
<dbReference type="InterPro" id="IPR042070">
    <property type="entry name" value="PucR_C-HTH_sf"/>
</dbReference>
<dbReference type="Pfam" id="PF25906">
    <property type="entry name" value="PucR-like_N"/>
    <property type="match status" value="1"/>
</dbReference>
<protein>
    <submittedName>
        <fullName evidence="3">Helix-turn-helix domain-containing protein</fullName>
    </submittedName>
</protein>
<dbReference type="PANTHER" id="PTHR33744">
    <property type="entry name" value="CARBOHYDRATE DIACID REGULATOR"/>
    <property type="match status" value="1"/>
</dbReference>
<evidence type="ECO:0000313" key="3">
    <source>
        <dbReference type="EMBL" id="WIM93961.1"/>
    </source>
</evidence>
<sequence length="401" mass="43222">MGVWVIEPLRDVRSYRLPVEVVEPLRRGLPEVAVQTLAAIVMEVPAYAEPFAGELGHKIERAVQAALGTFLNLVSRPGTDPGAPLASALEAAYALGRGEARNGRSLDALLAAYRVGARVAWRELAAISVRSGQPAGTIADFAELVFAYIDELSAASVAGHADELAATGRIRLRHLQQLAQALVAGEPAHVIQAAAERAEWVPPQTLTAILLPERSSRSLIDLLDPRTLSLAGALPDLPGTAILLVPDPQGASRAHLNRLLTGHNAVIGPARPWLRAQCSVERAVRVHQLHTPARGKVVDTEEHLAELVVTADRGALADLRDWVLAPLAGERGAAAAKLVETLRSWLLHHGRREDVAAELFVHPQTVRYRMARLRELYGEKLKDPQWVLALTIALSVPVPEA</sequence>
<evidence type="ECO:0000259" key="2">
    <source>
        <dbReference type="Pfam" id="PF25906"/>
    </source>
</evidence>